<dbReference type="Pfam" id="PF00486">
    <property type="entry name" value="Trans_reg_C"/>
    <property type="match status" value="1"/>
</dbReference>
<dbReference type="GO" id="GO:0003677">
    <property type="term" value="F:DNA binding"/>
    <property type="evidence" value="ECO:0007669"/>
    <property type="project" value="UniProtKB-KW"/>
</dbReference>
<reference evidence="10" key="1">
    <citation type="journal article" date="2022" name="Arch. Microbiol.">
        <title>Pseudodesulfovibrio sediminis sp. nov., a mesophilic and neutrophilic sulfate-reducing bacterium isolated from sediment of a brackish lake.</title>
        <authorList>
            <person name="Takahashi A."/>
            <person name="Kojima H."/>
            <person name="Watanabe M."/>
            <person name="Fukui M."/>
        </authorList>
    </citation>
    <scope>NUCLEOTIDE SEQUENCE</scope>
    <source>
        <strain evidence="10">SF6</strain>
    </source>
</reference>
<dbReference type="CDD" id="cd00383">
    <property type="entry name" value="trans_reg_C"/>
    <property type="match status" value="1"/>
</dbReference>
<evidence type="ECO:0000256" key="1">
    <source>
        <dbReference type="ARBA" id="ARBA00022553"/>
    </source>
</evidence>
<keyword evidence="4 7" id="KW-0238">DNA-binding</keyword>
<dbReference type="Proteomes" id="UP001053296">
    <property type="component" value="Chromosome"/>
</dbReference>
<keyword evidence="3" id="KW-0805">Transcription regulation</keyword>
<feature type="DNA-binding region" description="OmpR/PhoB-type" evidence="7">
    <location>
        <begin position="125"/>
        <end position="222"/>
    </location>
</feature>
<dbReference type="InterPro" id="IPR039420">
    <property type="entry name" value="WalR-like"/>
</dbReference>
<dbReference type="InterPro" id="IPR001789">
    <property type="entry name" value="Sig_transdc_resp-reg_receiver"/>
</dbReference>
<dbReference type="InterPro" id="IPR036388">
    <property type="entry name" value="WH-like_DNA-bd_sf"/>
</dbReference>
<evidence type="ECO:0000256" key="2">
    <source>
        <dbReference type="ARBA" id="ARBA00023012"/>
    </source>
</evidence>
<dbReference type="RefSeq" id="WP_229591836.1">
    <property type="nucleotide sequence ID" value="NZ_AP024485.1"/>
</dbReference>
<dbReference type="Gene3D" id="1.10.10.10">
    <property type="entry name" value="Winged helix-like DNA-binding domain superfamily/Winged helix DNA-binding domain"/>
    <property type="match status" value="1"/>
</dbReference>
<dbReference type="Gene3D" id="6.10.250.690">
    <property type="match status" value="1"/>
</dbReference>
<dbReference type="PROSITE" id="PS51755">
    <property type="entry name" value="OMPR_PHOB"/>
    <property type="match status" value="1"/>
</dbReference>
<proteinExistence type="predicted"/>
<dbReference type="SUPFAM" id="SSF52172">
    <property type="entry name" value="CheY-like"/>
    <property type="match status" value="1"/>
</dbReference>
<evidence type="ECO:0000313" key="10">
    <source>
        <dbReference type="EMBL" id="BCS89882.1"/>
    </source>
</evidence>
<dbReference type="Gene3D" id="3.40.50.2300">
    <property type="match status" value="1"/>
</dbReference>
<dbReference type="SMART" id="SM00448">
    <property type="entry name" value="REC"/>
    <property type="match status" value="1"/>
</dbReference>
<dbReference type="SUPFAM" id="SSF46894">
    <property type="entry name" value="C-terminal effector domain of the bipartite response regulators"/>
    <property type="match status" value="1"/>
</dbReference>
<dbReference type="PANTHER" id="PTHR48111:SF22">
    <property type="entry name" value="REGULATOR OF RPOS"/>
    <property type="match status" value="1"/>
</dbReference>
<name>A0ABM7P9Y1_9BACT</name>
<organism evidence="10 11">
    <name type="scientific">Pseudodesulfovibrio sediminis</name>
    <dbReference type="NCBI Taxonomy" id="2810563"/>
    <lineage>
        <taxon>Bacteria</taxon>
        <taxon>Pseudomonadati</taxon>
        <taxon>Thermodesulfobacteriota</taxon>
        <taxon>Desulfovibrionia</taxon>
        <taxon>Desulfovibrionales</taxon>
        <taxon>Desulfovibrionaceae</taxon>
    </lineage>
</organism>
<accession>A0ABM7P9Y1</accession>
<dbReference type="EMBL" id="AP024485">
    <property type="protein sequence ID" value="BCS89882.1"/>
    <property type="molecule type" value="Genomic_DNA"/>
</dbReference>
<evidence type="ECO:0000256" key="6">
    <source>
        <dbReference type="PROSITE-ProRule" id="PRU00169"/>
    </source>
</evidence>
<evidence type="ECO:0000256" key="4">
    <source>
        <dbReference type="ARBA" id="ARBA00023125"/>
    </source>
</evidence>
<keyword evidence="2" id="KW-0902">Two-component regulatory system</keyword>
<keyword evidence="5" id="KW-0804">Transcription</keyword>
<feature type="modified residue" description="4-aspartylphosphate" evidence="6">
    <location>
        <position position="53"/>
    </location>
</feature>
<keyword evidence="11" id="KW-1185">Reference proteome</keyword>
<feature type="domain" description="OmpR/PhoB-type" evidence="9">
    <location>
        <begin position="125"/>
        <end position="222"/>
    </location>
</feature>
<evidence type="ECO:0000259" key="9">
    <source>
        <dbReference type="PROSITE" id="PS51755"/>
    </source>
</evidence>
<evidence type="ECO:0000259" key="8">
    <source>
        <dbReference type="PROSITE" id="PS50110"/>
    </source>
</evidence>
<dbReference type="PANTHER" id="PTHR48111">
    <property type="entry name" value="REGULATOR OF RPOS"/>
    <property type="match status" value="1"/>
</dbReference>
<evidence type="ECO:0000256" key="5">
    <source>
        <dbReference type="ARBA" id="ARBA00023163"/>
    </source>
</evidence>
<dbReference type="InterPro" id="IPR001867">
    <property type="entry name" value="OmpR/PhoB-type_DNA-bd"/>
</dbReference>
<feature type="domain" description="Response regulatory" evidence="8">
    <location>
        <begin position="4"/>
        <end position="118"/>
    </location>
</feature>
<dbReference type="PROSITE" id="PS50110">
    <property type="entry name" value="RESPONSE_REGULATORY"/>
    <property type="match status" value="1"/>
</dbReference>
<protein>
    <submittedName>
        <fullName evidence="10">DNA-binding response regulator</fullName>
    </submittedName>
</protein>
<dbReference type="CDD" id="cd17624">
    <property type="entry name" value="REC_OmpR_PmrA-like"/>
    <property type="match status" value="1"/>
</dbReference>
<gene>
    <name evidence="10" type="ORF">PSDVSF_31240</name>
</gene>
<evidence type="ECO:0000256" key="7">
    <source>
        <dbReference type="PROSITE-ProRule" id="PRU01091"/>
    </source>
</evidence>
<evidence type="ECO:0000313" key="11">
    <source>
        <dbReference type="Proteomes" id="UP001053296"/>
    </source>
</evidence>
<dbReference type="InterPro" id="IPR011006">
    <property type="entry name" value="CheY-like_superfamily"/>
</dbReference>
<sequence>MNIYALLVEDDIDLAASLIEYLELEGITCDHAANGVHGLQLARETNYDVIVLDLMLPKLDGLSLCSNLRRDGLDVPVLMITARDTLDDKIEGFESGSDDYLVKPFALKELLLRVQALAKRRSSQPRKYVIGNLEVDMQQHQAIRAGTILTLSPKEWALLEYMAKTSPNVALRDEIQRAVWGEVLPESNSLKVHMHNLRQKVDKPFAYPLIQTVPGVGFVIKDPSEV</sequence>
<dbReference type="Pfam" id="PF00072">
    <property type="entry name" value="Response_reg"/>
    <property type="match status" value="1"/>
</dbReference>
<dbReference type="SMART" id="SM00862">
    <property type="entry name" value="Trans_reg_C"/>
    <property type="match status" value="1"/>
</dbReference>
<keyword evidence="1 6" id="KW-0597">Phosphoprotein</keyword>
<evidence type="ECO:0000256" key="3">
    <source>
        <dbReference type="ARBA" id="ARBA00023015"/>
    </source>
</evidence>
<dbReference type="InterPro" id="IPR016032">
    <property type="entry name" value="Sig_transdc_resp-reg_C-effctor"/>
</dbReference>